<dbReference type="EMBL" id="KQ964251">
    <property type="protein sequence ID" value="KXJ90998.1"/>
    <property type="molecule type" value="Genomic_DNA"/>
</dbReference>
<gene>
    <name evidence="1" type="ORF">Micbo1qcDRAFT_163707</name>
</gene>
<keyword evidence="2" id="KW-1185">Reference proteome</keyword>
<organism evidence="1 2">
    <name type="scientific">Microdochium bolleyi</name>
    <dbReference type="NCBI Taxonomy" id="196109"/>
    <lineage>
        <taxon>Eukaryota</taxon>
        <taxon>Fungi</taxon>
        <taxon>Dikarya</taxon>
        <taxon>Ascomycota</taxon>
        <taxon>Pezizomycotina</taxon>
        <taxon>Sordariomycetes</taxon>
        <taxon>Xylariomycetidae</taxon>
        <taxon>Xylariales</taxon>
        <taxon>Microdochiaceae</taxon>
        <taxon>Microdochium</taxon>
    </lineage>
</organism>
<dbReference type="InParanoid" id="A0A136J1C3"/>
<evidence type="ECO:0000313" key="2">
    <source>
        <dbReference type="Proteomes" id="UP000070501"/>
    </source>
</evidence>
<accession>A0A136J1C3</accession>
<proteinExistence type="predicted"/>
<sequence length="173" mass="18557">MDKQWTAEVDRDVWLPRLPRWLVDSRSKPEPSILSVAPLKNNPCLVDCRFRVETASQHSPETSMGGDNRSPVEGLACRPGGSSPSGRSTIPVSLLSAGSRSTTACVQRRPGGGTDCTLTSPCAGHVCMRPAWATCMQDRPRSSPTYATADMPPTPEVRPAILVQAHLTAAALH</sequence>
<name>A0A136J1C3_9PEZI</name>
<protein>
    <submittedName>
        <fullName evidence="1">Uncharacterized protein</fullName>
    </submittedName>
</protein>
<dbReference type="AlphaFoldDB" id="A0A136J1C3"/>
<evidence type="ECO:0000313" key="1">
    <source>
        <dbReference type="EMBL" id="KXJ90998.1"/>
    </source>
</evidence>
<dbReference type="Proteomes" id="UP000070501">
    <property type="component" value="Unassembled WGS sequence"/>
</dbReference>
<reference evidence="2" key="1">
    <citation type="submission" date="2016-02" db="EMBL/GenBank/DDBJ databases">
        <title>Draft genome sequence of Microdochium bolleyi, a fungal endophyte of beachgrass.</title>
        <authorList>
            <consortium name="DOE Joint Genome Institute"/>
            <person name="David A.S."/>
            <person name="May G."/>
            <person name="Haridas S."/>
            <person name="Lim J."/>
            <person name="Wang M."/>
            <person name="Labutti K."/>
            <person name="Lipzen A."/>
            <person name="Barry K."/>
            <person name="Grigoriev I.V."/>
        </authorList>
    </citation>
    <scope>NUCLEOTIDE SEQUENCE [LARGE SCALE GENOMIC DNA]</scope>
    <source>
        <strain evidence="2">J235TASD1</strain>
    </source>
</reference>